<evidence type="ECO:0000313" key="2">
    <source>
        <dbReference type="EMBL" id="RKP07596.1"/>
    </source>
</evidence>
<feature type="transmembrane region" description="Helical" evidence="1">
    <location>
        <begin position="186"/>
        <end position="204"/>
    </location>
</feature>
<feature type="transmembrane region" description="Helical" evidence="1">
    <location>
        <begin position="20"/>
        <end position="40"/>
    </location>
</feature>
<evidence type="ECO:0000313" key="3">
    <source>
        <dbReference type="Proteomes" id="UP000271241"/>
    </source>
</evidence>
<name>A0A4P9XNQ7_9FUNG</name>
<keyword evidence="3" id="KW-1185">Reference proteome</keyword>
<reference evidence="3" key="1">
    <citation type="journal article" date="2018" name="Nat. Microbiol.">
        <title>Leveraging single-cell genomics to expand the fungal tree of life.</title>
        <authorList>
            <person name="Ahrendt S.R."/>
            <person name="Quandt C.A."/>
            <person name="Ciobanu D."/>
            <person name="Clum A."/>
            <person name="Salamov A."/>
            <person name="Andreopoulos B."/>
            <person name="Cheng J.F."/>
            <person name="Woyke T."/>
            <person name="Pelin A."/>
            <person name="Henrissat B."/>
            <person name="Reynolds N.K."/>
            <person name="Benny G.L."/>
            <person name="Smith M.E."/>
            <person name="James T.Y."/>
            <person name="Grigoriev I.V."/>
        </authorList>
    </citation>
    <scope>NUCLEOTIDE SEQUENCE [LARGE SCALE GENOMIC DNA]</scope>
    <source>
        <strain evidence="3">RSA 1356</strain>
    </source>
</reference>
<feature type="transmembrane region" description="Helical" evidence="1">
    <location>
        <begin position="116"/>
        <end position="138"/>
    </location>
</feature>
<sequence length="252" mass="27450">MPEDFIETFFKGAFGVPRVTFYVLGACCIVLALLHGWRLFATKSWAHATMSMGFIFNGANAFTIAAMSGISSYISIFVYPIYHITLAVLIAQWATSMQHEIGGNAKGARIAAYISIGLMALVTIASIIITVIARLNLFDMYYIYHVASDVIYGVSLGNAVLLCLVAIWMFLVCPKESKVAGSNKKRWQIGMAVVVGLLFVLYTVLARLSYGIVTFVFVLLLGIVTLYPVHTLSGHAKPPASSHNPETSPVEV</sequence>
<protein>
    <submittedName>
        <fullName evidence="2">Uncharacterized protein</fullName>
    </submittedName>
</protein>
<feature type="transmembrane region" description="Helical" evidence="1">
    <location>
        <begin position="210"/>
        <end position="229"/>
    </location>
</feature>
<keyword evidence="1" id="KW-1133">Transmembrane helix</keyword>
<feature type="transmembrane region" description="Helical" evidence="1">
    <location>
        <begin position="52"/>
        <end position="70"/>
    </location>
</feature>
<dbReference type="EMBL" id="KZ992697">
    <property type="protein sequence ID" value="RKP07596.1"/>
    <property type="molecule type" value="Genomic_DNA"/>
</dbReference>
<evidence type="ECO:0000256" key="1">
    <source>
        <dbReference type="SAM" id="Phobius"/>
    </source>
</evidence>
<keyword evidence="1" id="KW-0472">Membrane</keyword>
<organism evidence="2 3">
    <name type="scientific">Thamnocephalis sphaerospora</name>
    <dbReference type="NCBI Taxonomy" id="78915"/>
    <lineage>
        <taxon>Eukaryota</taxon>
        <taxon>Fungi</taxon>
        <taxon>Fungi incertae sedis</taxon>
        <taxon>Zoopagomycota</taxon>
        <taxon>Zoopagomycotina</taxon>
        <taxon>Zoopagomycetes</taxon>
        <taxon>Zoopagales</taxon>
        <taxon>Sigmoideomycetaceae</taxon>
        <taxon>Thamnocephalis</taxon>
    </lineage>
</organism>
<dbReference type="Proteomes" id="UP000271241">
    <property type="component" value="Unassembled WGS sequence"/>
</dbReference>
<feature type="transmembrane region" description="Helical" evidence="1">
    <location>
        <begin position="76"/>
        <end position="95"/>
    </location>
</feature>
<feature type="transmembrane region" description="Helical" evidence="1">
    <location>
        <begin position="150"/>
        <end position="174"/>
    </location>
</feature>
<dbReference type="AlphaFoldDB" id="A0A4P9XNQ7"/>
<keyword evidence="1" id="KW-0812">Transmembrane</keyword>
<gene>
    <name evidence="2" type="ORF">THASP1DRAFT_30591</name>
</gene>
<proteinExistence type="predicted"/>
<accession>A0A4P9XNQ7</accession>